<evidence type="ECO:0000256" key="1">
    <source>
        <dbReference type="ARBA" id="ARBA00004141"/>
    </source>
</evidence>
<feature type="transmembrane region" description="Helical" evidence="6">
    <location>
        <begin position="312"/>
        <end position="333"/>
    </location>
</feature>
<keyword evidence="5 6" id="KW-0472">Membrane</keyword>
<dbReference type="GO" id="GO:0022857">
    <property type="term" value="F:transmembrane transporter activity"/>
    <property type="evidence" value="ECO:0007669"/>
    <property type="project" value="InterPro"/>
</dbReference>
<feature type="transmembrane region" description="Helical" evidence="6">
    <location>
        <begin position="153"/>
        <end position="173"/>
    </location>
</feature>
<evidence type="ECO:0000256" key="6">
    <source>
        <dbReference type="SAM" id="Phobius"/>
    </source>
</evidence>
<dbReference type="STRING" id="106004.A0A1Y2G388"/>
<feature type="transmembrane region" description="Helical" evidence="6">
    <location>
        <begin position="35"/>
        <end position="59"/>
    </location>
</feature>
<comment type="subcellular location">
    <subcellularLocation>
        <location evidence="1">Membrane</location>
        <topology evidence="1">Multi-pass membrane protein</topology>
    </subcellularLocation>
</comment>
<organism evidence="7 8">
    <name type="scientific">Leucosporidium creatinivorum</name>
    <dbReference type="NCBI Taxonomy" id="106004"/>
    <lineage>
        <taxon>Eukaryota</taxon>
        <taxon>Fungi</taxon>
        <taxon>Dikarya</taxon>
        <taxon>Basidiomycota</taxon>
        <taxon>Pucciniomycotina</taxon>
        <taxon>Microbotryomycetes</taxon>
        <taxon>Leucosporidiales</taxon>
        <taxon>Leucosporidium</taxon>
    </lineage>
</organism>
<accession>A0A1Y2G388</accession>
<reference evidence="7 8" key="1">
    <citation type="submission" date="2016-07" db="EMBL/GenBank/DDBJ databases">
        <title>Pervasive Adenine N6-methylation of Active Genes in Fungi.</title>
        <authorList>
            <consortium name="DOE Joint Genome Institute"/>
            <person name="Mondo S.J."/>
            <person name="Dannebaum R.O."/>
            <person name="Kuo R.C."/>
            <person name="Labutti K."/>
            <person name="Haridas S."/>
            <person name="Kuo A."/>
            <person name="Salamov A."/>
            <person name="Ahrendt S.R."/>
            <person name="Lipzen A."/>
            <person name="Sullivan W."/>
            <person name="Andreopoulos W.B."/>
            <person name="Clum A."/>
            <person name="Lindquist E."/>
            <person name="Daum C."/>
            <person name="Ramamoorthy G.K."/>
            <person name="Gryganskyi A."/>
            <person name="Culley D."/>
            <person name="Magnuson J.K."/>
            <person name="James T.Y."/>
            <person name="O'Malley M.A."/>
            <person name="Stajich J.E."/>
            <person name="Spatafora J.W."/>
            <person name="Visel A."/>
            <person name="Grigoriev I.V."/>
        </authorList>
    </citation>
    <scope>NUCLEOTIDE SEQUENCE [LARGE SCALE GENOMIC DNA]</scope>
    <source>
        <strain evidence="7 8">62-1032</strain>
    </source>
</reference>
<dbReference type="GO" id="GO:0016020">
    <property type="term" value="C:membrane"/>
    <property type="evidence" value="ECO:0007669"/>
    <property type="project" value="UniProtKB-SubCell"/>
</dbReference>
<dbReference type="SUPFAM" id="SSF103473">
    <property type="entry name" value="MFS general substrate transporter"/>
    <property type="match status" value="1"/>
</dbReference>
<dbReference type="InterPro" id="IPR011701">
    <property type="entry name" value="MFS"/>
</dbReference>
<proteinExistence type="predicted"/>
<dbReference type="PANTHER" id="PTHR43791">
    <property type="entry name" value="PERMEASE-RELATED"/>
    <property type="match status" value="1"/>
</dbReference>
<keyword evidence="8" id="KW-1185">Reference proteome</keyword>
<evidence type="ECO:0000313" key="8">
    <source>
        <dbReference type="Proteomes" id="UP000193467"/>
    </source>
</evidence>
<dbReference type="InParanoid" id="A0A1Y2G388"/>
<dbReference type="Pfam" id="PF07690">
    <property type="entry name" value="MFS_1"/>
    <property type="match status" value="1"/>
</dbReference>
<keyword evidence="4 6" id="KW-1133">Transmembrane helix</keyword>
<feature type="transmembrane region" description="Helical" evidence="6">
    <location>
        <begin position="243"/>
        <end position="262"/>
    </location>
</feature>
<evidence type="ECO:0000256" key="5">
    <source>
        <dbReference type="ARBA" id="ARBA00023136"/>
    </source>
</evidence>
<sequence length="371" mass="42055">MHPSPRGSRSSHSLSTVPDMVLLLSYWYTSRELTIRLSFFWVSLTSTTIIGSFLAAGILKMRGVAGVEGWRYLFLIEGCITLVIGIVAVFYLPPGPTQTASKFRGKKGWFTEREEVILTMRVLRDDPTKSQMHNRQYITLRDLWKSFSDVDHLPLYALGLTTYIATGTVNAYFSLTLKSLGFSTFNTNLLIIPSQILFIINNLGLSFLSRKLNERTIVASLGSWWQFPLMLALVLIPDSTGAWQKYAILTLILGYPYAHPILVSWNSRNSGSVRTRSVSASLYNIAVQLASIISSNIYRADDKPLYKRGNRVLLAIIILNLVIFAFTKVYFILRNRNKQAKWEALTAEERATYLATTKDEGNRRLDFQFAH</sequence>
<comment type="caution">
    <text evidence="7">The sequence shown here is derived from an EMBL/GenBank/DDBJ whole genome shotgun (WGS) entry which is preliminary data.</text>
</comment>
<feature type="transmembrane region" description="Helical" evidence="6">
    <location>
        <begin position="217"/>
        <end position="236"/>
    </location>
</feature>
<evidence type="ECO:0000256" key="4">
    <source>
        <dbReference type="ARBA" id="ARBA00022989"/>
    </source>
</evidence>
<dbReference type="EMBL" id="MCGR01000003">
    <property type="protein sequence ID" value="ORY90780.1"/>
    <property type="molecule type" value="Genomic_DNA"/>
</dbReference>
<protein>
    <submittedName>
        <fullName evidence="7">Major facilitator superfamily domain-containing protein</fullName>
    </submittedName>
</protein>
<dbReference type="Gene3D" id="1.20.1250.20">
    <property type="entry name" value="MFS general substrate transporter like domains"/>
    <property type="match status" value="2"/>
</dbReference>
<dbReference type="InterPro" id="IPR036259">
    <property type="entry name" value="MFS_trans_sf"/>
</dbReference>
<feature type="transmembrane region" description="Helical" evidence="6">
    <location>
        <begin position="71"/>
        <end position="92"/>
    </location>
</feature>
<dbReference type="OrthoDB" id="1935484at2759"/>
<evidence type="ECO:0000256" key="2">
    <source>
        <dbReference type="ARBA" id="ARBA00022448"/>
    </source>
</evidence>
<gene>
    <name evidence="7" type="ORF">BCR35DRAFT_342174</name>
</gene>
<feature type="transmembrane region" description="Helical" evidence="6">
    <location>
        <begin position="185"/>
        <end position="205"/>
    </location>
</feature>
<evidence type="ECO:0000313" key="7">
    <source>
        <dbReference type="EMBL" id="ORY90780.1"/>
    </source>
</evidence>
<dbReference type="Proteomes" id="UP000193467">
    <property type="component" value="Unassembled WGS sequence"/>
</dbReference>
<dbReference type="PANTHER" id="PTHR43791:SF65">
    <property type="entry name" value="MAJOR FACILITATOR SUPERFAMILY (MFS) PROFILE DOMAIN-CONTAINING PROTEIN-RELATED"/>
    <property type="match status" value="1"/>
</dbReference>
<dbReference type="AlphaFoldDB" id="A0A1Y2G388"/>
<feature type="transmembrane region" description="Helical" evidence="6">
    <location>
        <begin position="282"/>
        <end position="300"/>
    </location>
</feature>
<keyword evidence="3 6" id="KW-0812">Transmembrane</keyword>
<name>A0A1Y2G388_9BASI</name>
<evidence type="ECO:0000256" key="3">
    <source>
        <dbReference type="ARBA" id="ARBA00022692"/>
    </source>
</evidence>
<keyword evidence="2" id="KW-0813">Transport</keyword>